<accession>A0A0F5Y8P2</accession>
<organism evidence="2 3">
    <name type="scientific">Limnoraphis robusta CS-951</name>
    <dbReference type="NCBI Taxonomy" id="1637645"/>
    <lineage>
        <taxon>Bacteria</taxon>
        <taxon>Bacillati</taxon>
        <taxon>Cyanobacteriota</taxon>
        <taxon>Cyanophyceae</taxon>
        <taxon>Oscillatoriophycideae</taxon>
        <taxon>Oscillatoriales</taxon>
        <taxon>Sirenicapillariaceae</taxon>
        <taxon>Limnoraphis</taxon>
    </lineage>
</organism>
<dbReference type="AlphaFoldDB" id="A0A0F5Y8P2"/>
<evidence type="ECO:0000256" key="1">
    <source>
        <dbReference type="SAM" id="MobiDB-lite"/>
    </source>
</evidence>
<name>A0A0F5Y8P2_9CYAN</name>
<dbReference type="EMBL" id="LATL02000178">
    <property type="protein sequence ID" value="KKD35311.1"/>
    <property type="molecule type" value="Genomic_DNA"/>
</dbReference>
<dbReference type="OrthoDB" id="9825341at2"/>
<dbReference type="Proteomes" id="UP000033607">
    <property type="component" value="Unassembled WGS sequence"/>
</dbReference>
<evidence type="ECO:0000313" key="2">
    <source>
        <dbReference type="EMBL" id="KKD35311.1"/>
    </source>
</evidence>
<protein>
    <submittedName>
        <fullName evidence="2">Uncharacterized protein</fullName>
    </submittedName>
</protein>
<reference evidence="2 3" key="1">
    <citation type="submission" date="2015-06" db="EMBL/GenBank/DDBJ databases">
        <title>Draft genome assembly of filamentous brackish cyanobacterium Limnoraphis robusta strain CS-951.</title>
        <authorList>
            <person name="Willis A."/>
            <person name="Parks M."/>
            <person name="Burford M.A."/>
        </authorList>
    </citation>
    <scope>NUCLEOTIDE SEQUENCE [LARGE SCALE GENOMIC DNA]</scope>
    <source>
        <strain evidence="2 3">CS-951</strain>
    </source>
</reference>
<gene>
    <name evidence="2" type="ORF">WN50_26025</name>
</gene>
<sequence length="180" mass="20217">MTSTTIKTHSESTTSTPPDDSLNPVEQGDKHENSNEDLGNKKVKLTEEIKAYQAEKNKELIWSRRFNRWSIGIALALTAATAICGSSKKPEIQELVTPLGTVAFTLNGWIASVPMSKRVSLYELILVKADNLRSDLEYEAETEVQIEEIREGFKSLKVEFIQENPREQVKLHSTKSPLKS</sequence>
<proteinExistence type="predicted"/>
<feature type="region of interest" description="Disordered" evidence="1">
    <location>
        <begin position="1"/>
        <end position="40"/>
    </location>
</feature>
<dbReference type="RefSeq" id="WP_046281521.1">
    <property type="nucleotide sequence ID" value="NZ_LATL02000178.1"/>
</dbReference>
<evidence type="ECO:0000313" key="3">
    <source>
        <dbReference type="Proteomes" id="UP000033607"/>
    </source>
</evidence>
<feature type="compositionally biased region" description="Low complexity" evidence="1">
    <location>
        <begin position="12"/>
        <end position="21"/>
    </location>
</feature>
<comment type="caution">
    <text evidence="2">The sequence shown here is derived from an EMBL/GenBank/DDBJ whole genome shotgun (WGS) entry which is preliminary data.</text>
</comment>
<feature type="compositionally biased region" description="Basic and acidic residues" evidence="1">
    <location>
        <begin position="27"/>
        <end position="40"/>
    </location>
</feature>